<dbReference type="Gene3D" id="3.40.190.290">
    <property type="match status" value="1"/>
</dbReference>
<dbReference type="NCBIfam" id="NF002964">
    <property type="entry name" value="PRK03635.1"/>
    <property type="match status" value="1"/>
</dbReference>
<dbReference type="RefSeq" id="WP_065994835.1">
    <property type="nucleotide sequence ID" value="NZ_CP029397.2"/>
</dbReference>
<dbReference type="Pfam" id="PF00126">
    <property type="entry name" value="HTH_1"/>
    <property type="match status" value="1"/>
</dbReference>
<dbReference type="InterPro" id="IPR036388">
    <property type="entry name" value="WH-like_DNA-bd_sf"/>
</dbReference>
<dbReference type="NCBIfam" id="NF009888">
    <property type="entry name" value="PRK13348.1"/>
    <property type="match status" value="1"/>
</dbReference>
<organism evidence="6 7">
    <name type="scientific">Acinetobacter defluvii</name>
    <dbReference type="NCBI Taxonomy" id="1871111"/>
    <lineage>
        <taxon>Bacteria</taxon>
        <taxon>Pseudomonadati</taxon>
        <taxon>Pseudomonadota</taxon>
        <taxon>Gammaproteobacteria</taxon>
        <taxon>Moraxellales</taxon>
        <taxon>Moraxellaceae</taxon>
        <taxon>Acinetobacter</taxon>
    </lineage>
</organism>
<dbReference type="EMBL" id="CP029397">
    <property type="protein sequence ID" value="AWL28463.1"/>
    <property type="molecule type" value="Genomic_DNA"/>
</dbReference>
<dbReference type="Proteomes" id="UP000245977">
    <property type="component" value="Chromosome"/>
</dbReference>
<evidence type="ECO:0000259" key="5">
    <source>
        <dbReference type="PROSITE" id="PS50931"/>
    </source>
</evidence>
<dbReference type="OrthoDB" id="3252676at2"/>
<evidence type="ECO:0000313" key="6">
    <source>
        <dbReference type="EMBL" id="AWL28463.1"/>
    </source>
</evidence>
<keyword evidence="7" id="KW-1185">Reference proteome</keyword>
<evidence type="ECO:0000256" key="2">
    <source>
        <dbReference type="ARBA" id="ARBA00023015"/>
    </source>
</evidence>
<dbReference type="GO" id="GO:0003700">
    <property type="term" value="F:DNA-binding transcription factor activity"/>
    <property type="evidence" value="ECO:0007669"/>
    <property type="project" value="InterPro"/>
</dbReference>
<reference evidence="6" key="1">
    <citation type="submission" date="2019-08" db="EMBL/GenBank/DDBJ databases">
        <title>The complete genome of Acinetobacter defluvii strain WCHAD010030.</title>
        <authorList>
            <person name="Hu Y."/>
            <person name="Qin J."/>
            <person name="Feng Y."/>
            <person name="Zong Z."/>
        </authorList>
    </citation>
    <scope>NUCLEOTIDE SEQUENCE</scope>
    <source>
        <strain evidence="6">WCHA30</strain>
    </source>
</reference>
<evidence type="ECO:0000256" key="3">
    <source>
        <dbReference type="ARBA" id="ARBA00023125"/>
    </source>
</evidence>
<dbReference type="Gene3D" id="1.10.10.10">
    <property type="entry name" value="Winged helix-like DNA-binding domain superfamily/Winged helix DNA-binding domain"/>
    <property type="match status" value="1"/>
</dbReference>
<evidence type="ECO:0000256" key="1">
    <source>
        <dbReference type="ARBA" id="ARBA00009437"/>
    </source>
</evidence>
<evidence type="ECO:0000313" key="7">
    <source>
        <dbReference type="Proteomes" id="UP000245977"/>
    </source>
</evidence>
<feature type="domain" description="HTH lysR-type" evidence="5">
    <location>
        <begin position="9"/>
        <end position="59"/>
    </location>
</feature>
<evidence type="ECO:0000256" key="4">
    <source>
        <dbReference type="ARBA" id="ARBA00023163"/>
    </source>
</evidence>
<dbReference type="InterPro" id="IPR050176">
    <property type="entry name" value="LTTR"/>
</dbReference>
<dbReference type="InterPro" id="IPR000847">
    <property type="entry name" value="LysR_HTH_N"/>
</dbReference>
<dbReference type="PANTHER" id="PTHR30579">
    <property type="entry name" value="TRANSCRIPTIONAL REGULATOR"/>
    <property type="match status" value="1"/>
</dbReference>
<dbReference type="NCBIfam" id="TIGR03298">
    <property type="entry name" value="argP"/>
    <property type="match status" value="1"/>
</dbReference>
<accession>A0A2S2FBW7</accession>
<dbReference type="KEGG" id="adv:DJ533_07735"/>
<proteinExistence type="inferred from homology"/>
<comment type="similarity">
    <text evidence="1">Belongs to the LysR transcriptional regulatory family.</text>
</comment>
<protein>
    <submittedName>
        <fullName evidence="6">LysR family transcriptional regulator ArgP</fullName>
    </submittedName>
</protein>
<dbReference type="SUPFAM" id="SSF46785">
    <property type="entry name" value="Winged helix' DNA-binding domain"/>
    <property type="match status" value="1"/>
</dbReference>
<keyword evidence="3" id="KW-0238">DNA-binding</keyword>
<dbReference type="SUPFAM" id="SSF53850">
    <property type="entry name" value="Periplasmic binding protein-like II"/>
    <property type="match status" value="1"/>
</dbReference>
<keyword evidence="2" id="KW-0805">Transcription regulation</keyword>
<dbReference type="InterPro" id="IPR017685">
    <property type="entry name" value="ArgP"/>
</dbReference>
<dbReference type="GO" id="GO:0003677">
    <property type="term" value="F:DNA binding"/>
    <property type="evidence" value="ECO:0007669"/>
    <property type="project" value="UniProtKB-KW"/>
</dbReference>
<dbReference type="InterPro" id="IPR036390">
    <property type="entry name" value="WH_DNA-bd_sf"/>
</dbReference>
<dbReference type="Pfam" id="PF03466">
    <property type="entry name" value="LysR_substrate"/>
    <property type="match status" value="1"/>
</dbReference>
<dbReference type="AlphaFoldDB" id="A0A2S2FBW7"/>
<dbReference type="PANTHER" id="PTHR30579:SF2">
    <property type="entry name" value="HTH-TYPE TRANSCRIPTIONAL REGULATOR ARGP"/>
    <property type="match status" value="1"/>
</dbReference>
<dbReference type="PROSITE" id="PS50931">
    <property type="entry name" value="HTH_LYSR"/>
    <property type="match status" value="1"/>
</dbReference>
<name>A0A2S2FBW7_9GAMM</name>
<dbReference type="InterPro" id="IPR005119">
    <property type="entry name" value="LysR_subst-bd"/>
</dbReference>
<sequence>MALQSKQSEAFLAVAETGSFELAAEKLNITASAVTLRVQTLEKQLGQVLILRERPCRVTQIGKELLQHLQHTRFMEQNLLQSFQGKAATSIFYKLKIATNADSLATWLLPTLQKSVLQQHILLDLKIDDQTQTHHLLEAGLVNACISTEQNAMKACVAQPLGKMTYRMVASQAFYQQYFKEGISREILKHVPAVIFNEKDQLHHAMLTQHFGLTEGMFPYHSVPSSTAFMDAILLGFGYGMLPEFQIENRINHGELVEIMPFAETAIALYWHHWKQQSPQLEDLTQHLIRHTQHVLQTTQ</sequence>
<gene>
    <name evidence="6" type="ORF">DJ533_07735</name>
</gene>
<keyword evidence="4" id="KW-0804">Transcription</keyword>